<dbReference type="Proteomes" id="UP001381174">
    <property type="component" value="Unassembled WGS sequence"/>
</dbReference>
<dbReference type="GO" id="GO:0016787">
    <property type="term" value="F:hydrolase activity"/>
    <property type="evidence" value="ECO:0007669"/>
    <property type="project" value="UniProtKB-KW"/>
</dbReference>
<feature type="chain" id="PRO_5046630963" evidence="1">
    <location>
        <begin position="33"/>
        <end position="448"/>
    </location>
</feature>
<protein>
    <submittedName>
        <fullName evidence="3">Alpha/beta hydrolase</fullName>
    </submittedName>
</protein>
<dbReference type="RefSeq" id="WP_336807857.1">
    <property type="nucleotide sequence ID" value="NZ_JBBBNY010000007.1"/>
</dbReference>
<dbReference type="EMBL" id="JBBBNY010000007">
    <property type="protein sequence ID" value="MEI7037226.1"/>
    <property type="molecule type" value="Genomic_DNA"/>
</dbReference>
<comment type="caution">
    <text evidence="3">The sequence shown here is derived from an EMBL/GenBank/DDBJ whole genome shotgun (WGS) entry which is preliminary data.</text>
</comment>
<accession>A0ABU8JDK8</accession>
<evidence type="ECO:0000259" key="2">
    <source>
        <dbReference type="Pfam" id="PF12146"/>
    </source>
</evidence>
<feature type="signal peptide" evidence="1">
    <location>
        <begin position="1"/>
        <end position="32"/>
    </location>
</feature>
<keyword evidence="4" id="KW-1185">Reference proteome</keyword>
<proteinExistence type="predicted"/>
<keyword evidence="3" id="KW-0378">Hydrolase</keyword>
<sequence>MILALARRPPRHALLARGLSLLLATVPLAVHAGERCEVGVYRLADGQVVDIAPSDGDTMRWRELDGRTGALRQVTPGYWQSSYGWTGRPDGLVVTFDSCPSASLRFAGQHGRRIPLRIAETTFVSHGTRLAGRLLLPPGHARVPVVVLVHGAEHDSARRIYALQRLLPAQGVGAFVYDKRGTGDSGGRYTQDFGLLADDAIAAMHEARRLAGDRLGRIGYQGGSQGGWVVPIAARREPVDFAIVSFGLAVSVIDEDQEEIALEMRLKGYGPEVVAQAQAIGAAAERVIASGFTEGFDAFDAIRARYRHAPWYQDVHGNYTWMLLPLSREALRAKAPDFRWNTPFHYDPMPTLAAVTVPQLWVLGGQDLEAPSAETSRRLKGLIARGRPITLALYPRAQHGMLEFETGRNGERVSTRYPGGYFRMLADFAKTGRLPGTYGTARISRPAK</sequence>
<dbReference type="InterPro" id="IPR022742">
    <property type="entry name" value="Hydrolase_4"/>
</dbReference>
<keyword evidence="1" id="KW-0732">Signal</keyword>
<dbReference type="InterPro" id="IPR029058">
    <property type="entry name" value="AB_hydrolase_fold"/>
</dbReference>
<dbReference type="PANTHER" id="PTHR43265">
    <property type="entry name" value="ESTERASE ESTD"/>
    <property type="match status" value="1"/>
</dbReference>
<gene>
    <name evidence="3" type="ORF">WAT24_10700</name>
</gene>
<feature type="domain" description="Serine aminopeptidase S33" evidence="2">
    <location>
        <begin position="145"/>
        <end position="243"/>
    </location>
</feature>
<name>A0ABU8JDK8_9GAMM</name>
<dbReference type="InterPro" id="IPR053145">
    <property type="entry name" value="AB_hydrolase_Est10"/>
</dbReference>
<dbReference type="Pfam" id="PF12146">
    <property type="entry name" value="Hydrolase_4"/>
    <property type="match status" value="1"/>
</dbReference>
<evidence type="ECO:0000256" key="1">
    <source>
        <dbReference type="SAM" id="SignalP"/>
    </source>
</evidence>
<organism evidence="3 4">
    <name type="scientific">Fulvimonas yonginensis</name>
    <dbReference type="NCBI Taxonomy" id="1495200"/>
    <lineage>
        <taxon>Bacteria</taxon>
        <taxon>Pseudomonadati</taxon>
        <taxon>Pseudomonadota</taxon>
        <taxon>Gammaproteobacteria</taxon>
        <taxon>Lysobacterales</taxon>
        <taxon>Rhodanobacteraceae</taxon>
        <taxon>Fulvimonas</taxon>
    </lineage>
</organism>
<dbReference type="SUPFAM" id="SSF53474">
    <property type="entry name" value="alpha/beta-Hydrolases"/>
    <property type="match status" value="1"/>
</dbReference>
<evidence type="ECO:0000313" key="4">
    <source>
        <dbReference type="Proteomes" id="UP001381174"/>
    </source>
</evidence>
<dbReference type="PANTHER" id="PTHR43265:SF1">
    <property type="entry name" value="ESTERASE ESTD"/>
    <property type="match status" value="1"/>
</dbReference>
<dbReference type="Gene3D" id="3.40.50.1820">
    <property type="entry name" value="alpha/beta hydrolase"/>
    <property type="match status" value="1"/>
</dbReference>
<reference evidence="3 4" key="1">
    <citation type="journal article" date="2014" name="Int. J. Syst. Evol. Microbiol.">
        <title>Fulvimonas yonginensis sp. nov., isolated from greenhouse soil, and emended description of the genus Fulvimonas.</title>
        <authorList>
            <person name="Ahn J.H."/>
            <person name="Kim S.J."/>
            <person name="Weon H.Y."/>
            <person name="Hong S.B."/>
            <person name="Seok S.J."/>
            <person name="Kwon S.W."/>
        </authorList>
    </citation>
    <scope>NUCLEOTIDE SEQUENCE [LARGE SCALE GENOMIC DNA]</scope>
    <source>
        <strain evidence="3 4">KACC 16952</strain>
    </source>
</reference>
<evidence type="ECO:0000313" key="3">
    <source>
        <dbReference type="EMBL" id="MEI7037226.1"/>
    </source>
</evidence>